<dbReference type="Pfam" id="PF20066">
    <property type="entry name" value="Glyoxalase_8"/>
    <property type="match status" value="1"/>
</dbReference>
<dbReference type="Gene3D" id="3.40.50.450">
    <property type="match status" value="1"/>
</dbReference>
<accession>A0A2S9XID3</accession>
<feature type="domain" description="Glyoxalase-related protein" evidence="1">
    <location>
        <begin position="4"/>
        <end position="60"/>
    </location>
</feature>
<evidence type="ECO:0000313" key="3">
    <source>
        <dbReference type="Proteomes" id="UP000237968"/>
    </source>
</evidence>
<evidence type="ECO:0000313" key="2">
    <source>
        <dbReference type="EMBL" id="PRP92441.1"/>
    </source>
</evidence>
<dbReference type="AlphaFoldDB" id="A0A2S9XID3"/>
<sequence>MNTRKKLSTSSGLKAQAKRLRTHLAEQEGITLSHSQTLEAVAGSHGYKDWNTAAALENQRVHRASTEKVYLAGKISPNGWRHGVVDSLRGVVSGSCWTGDPPDVSTVKGHGHTKNGEWPVLHGVVLGRHDYVGPYFVSCDHRCFHGPSTHGTSMAWDPSETYQRCIGAIEKSTVVFAWIESIDAYGTLYELGYARSLGKRIVVASPPSLDTSDLWFSCVGADLVLEGALEECLQKALARKPLANRCSTGRLGDDRS</sequence>
<evidence type="ECO:0000259" key="1">
    <source>
        <dbReference type="Pfam" id="PF20066"/>
    </source>
</evidence>
<proteinExistence type="predicted"/>
<reference evidence="2 3" key="1">
    <citation type="submission" date="2018-03" db="EMBL/GenBank/DDBJ databases">
        <title>Draft Genome Sequences of the Obligatory Marine Myxobacteria Enhygromyxa salina SWB005.</title>
        <authorList>
            <person name="Poehlein A."/>
            <person name="Moghaddam J.A."/>
            <person name="Harms H."/>
            <person name="Alanjari M."/>
            <person name="Koenig G.M."/>
            <person name="Daniel R."/>
            <person name="Schaeberle T.F."/>
        </authorList>
    </citation>
    <scope>NUCLEOTIDE SEQUENCE [LARGE SCALE GENOMIC DNA]</scope>
    <source>
        <strain evidence="2 3">SWB005</strain>
    </source>
</reference>
<dbReference type="EMBL" id="PVNK01000210">
    <property type="protein sequence ID" value="PRP92441.1"/>
    <property type="molecule type" value="Genomic_DNA"/>
</dbReference>
<gene>
    <name evidence="2" type="ORF">ENSA5_49040</name>
</gene>
<dbReference type="InterPro" id="IPR045517">
    <property type="entry name" value="Glyoxalase_8"/>
</dbReference>
<dbReference type="RefSeq" id="WP_219906854.1">
    <property type="nucleotide sequence ID" value="NZ_PVNK01000210.1"/>
</dbReference>
<keyword evidence="3" id="KW-1185">Reference proteome</keyword>
<comment type="caution">
    <text evidence="2">The sequence shown here is derived from an EMBL/GenBank/DDBJ whole genome shotgun (WGS) entry which is preliminary data.</text>
</comment>
<dbReference type="Proteomes" id="UP000237968">
    <property type="component" value="Unassembled WGS sequence"/>
</dbReference>
<protein>
    <recommendedName>
        <fullName evidence="1">Glyoxalase-related protein domain-containing protein</fullName>
    </recommendedName>
</protein>
<name>A0A2S9XID3_9BACT</name>
<dbReference type="SUPFAM" id="SSF52309">
    <property type="entry name" value="N-(deoxy)ribosyltransferase-like"/>
    <property type="match status" value="1"/>
</dbReference>
<organism evidence="2 3">
    <name type="scientific">Enhygromyxa salina</name>
    <dbReference type="NCBI Taxonomy" id="215803"/>
    <lineage>
        <taxon>Bacteria</taxon>
        <taxon>Pseudomonadati</taxon>
        <taxon>Myxococcota</taxon>
        <taxon>Polyangia</taxon>
        <taxon>Nannocystales</taxon>
        <taxon>Nannocystaceae</taxon>
        <taxon>Enhygromyxa</taxon>
    </lineage>
</organism>